<dbReference type="PANTHER" id="PTHR10622">
    <property type="entry name" value="HET DOMAIN-CONTAINING PROTEIN"/>
    <property type="match status" value="1"/>
</dbReference>
<dbReference type="Proteomes" id="UP001433268">
    <property type="component" value="Unassembled WGS sequence"/>
</dbReference>
<dbReference type="GeneID" id="92040740"/>
<evidence type="ECO:0000313" key="4">
    <source>
        <dbReference type="Proteomes" id="UP001433268"/>
    </source>
</evidence>
<feature type="region of interest" description="Disordered" evidence="1">
    <location>
        <begin position="390"/>
        <end position="430"/>
    </location>
</feature>
<organism evidence="3 4">
    <name type="scientific">Apiospora hydei</name>
    <dbReference type="NCBI Taxonomy" id="1337664"/>
    <lineage>
        <taxon>Eukaryota</taxon>
        <taxon>Fungi</taxon>
        <taxon>Dikarya</taxon>
        <taxon>Ascomycota</taxon>
        <taxon>Pezizomycotina</taxon>
        <taxon>Sordariomycetes</taxon>
        <taxon>Xylariomycetidae</taxon>
        <taxon>Amphisphaeriales</taxon>
        <taxon>Apiosporaceae</taxon>
        <taxon>Apiospora</taxon>
    </lineage>
</organism>
<dbReference type="PANTHER" id="PTHR10622:SF12">
    <property type="entry name" value="HET DOMAIN-CONTAINING PROTEIN"/>
    <property type="match status" value="1"/>
</dbReference>
<feature type="compositionally biased region" description="Basic and acidic residues" evidence="1">
    <location>
        <begin position="148"/>
        <end position="157"/>
    </location>
</feature>
<feature type="region of interest" description="Disordered" evidence="1">
    <location>
        <begin position="124"/>
        <end position="161"/>
    </location>
</feature>
<dbReference type="RefSeq" id="XP_066671298.1">
    <property type="nucleotide sequence ID" value="XM_066807680.1"/>
</dbReference>
<accession>A0ABR1WZ14</accession>
<protein>
    <recommendedName>
        <fullName evidence="2">Heterokaryon incompatibility domain-containing protein</fullName>
    </recommendedName>
</protein>
<proteinExistence type="predicted"/>
<gene>
    <name evidence="3" type="ORF">PG997_003365</name>
</gene>
<evidence type="ECO:0000313" key="3">
    <source>
        <dbReference type="EMBL" id="KAK8088404.1"/>
    </source>
</evidence>
<dbReference type="EMBL" id="JAQQWN010000004">
    <property type="protein sequence ID" value="KAK8088404.1"/>
    <property type="molecule type" value="Genomic_DNA"/>
</dbReference>
<feature type="domain" description="Heterokaryon incompatibility" evidence="2">
    <location>
        <begin position="22"/>
        <end position="184"/>
    </location>
</feature>
<keyword evidence="4" id="KW-1185">Reference proteome</keyword>
<dbReference type="Pfam" id="PF06985">
    <property type="entry name" value="HET"/>
    <property type="match status" value="1"/>
</dbReference>
<dbReference type="InterPro" id="IPR010730">
    <property type="entry name" value="HET"/>
</dbReference>
<evidence type="ECO:0000256" key="1">
    <source>
        <dbReference type="SAM" id="MobiDB-lite"/>
    </source>
</evidence>
<evidence type="ECO:0000259" key="2">
    <source>
        <dbReference type="Pfam" id="PF06985"/>
    </source>
</evidence>
<reference evidence="3 4" key="1">
    <citation type="submission" date="2023-01" db="EMBL/GenBank/DDBJ databases">
        <title>Analysis of 21 Apiospora genomes using comparative genomics revels a genus with tremendous synthesis potential of carbohydrate active enzymes and secondary metabolites.</title>
        <authorList>
            <person name="Sorensen T."/>
        </authorList>
    </citation>
    <scope>NUCLEOTIDE SEQUENCE [LARGE SCALE GENOMIC DNA]</scope>
    <source>
        <strain evidence="3 4">CBS 114990</strain>
    </source>
</reference>
<name>A0ABR1WZ14_9PEZI</name>
<sequence>MWLINVDTLELEHVLDHEATEYAILSHTWEDGEVTFQEFRDRHDGDVAATVRVKKGWRKIERFCALTRGYGGRRLRYAWVDTCCIDKTSSAELSEAINSMYRWYADSAVCFAYLGDLAPRDYHNGNKGSQNGDPDADADGDVGGVAAADKEGGEGDARAAPSAPGLVDDIFQCRWWTRGWTLQELIAPGKLIFLDRDFNLHGTKLSLQSQIAERTGIEKKILLHRKPLSSAHVARRMSWAAERLTTRAEDAAYSLMGIFDINMPLLYGEGVRQYRGILARHPREFLSAKTLGKQPGELHRGELSVTNKGIRIDGTELLHAPALGIFLRLGRLQPDEAQPGKGNMYVQLAKTMDGYVRAHADRVFLWSGLERRRHALAAARERLRRVGPVAERPGQGREAAQAHGAVRGRPSRRTIGNNDDNRKGGGGRPVIRLGQATYPRHFWDRHESAALLDFASQQEGLVELVATLADGHTTGRLVLAWSSYMAGVEGRRNKRQNALKYALLDARSPHWEAVSATLRGLSGGRAVDRLLRFWDVADYPKYSFLFLEVSPFSYP</sequence>
<comment type="caution">
    <text evidence="3">The sequence shown here is derived from an EMBL/GenBank/DDBJ whole genome shotgun (WGS) entry which is preliminary data.</text>
</comment>